<name>A0A151Z3H6_TIELA</name>
<keyword evidence="6" id="KW-0732">Signal</keyword>
<dbReference type="InterPro" id="IPR037524">
    <property type="entry name" value="PA14/GLEYA"/>
</dbReference>
<evidence type="ECO:0000256" key="2">
    <source>
        <dbReference type="ARBA" id="ARBA00022525"/>
    </source>
</evidence>
<comment type="subcellular location">
    <subcellularLocation>
        <location evidence="1">Secreted</location>
    </subcellularLocation>
</comment>
<dbReference type="EMBL" id="LODT01000051">
    <property type="protein sequence ID" value="KYQ88510.1"/>
    <property type="molecule type" value="Genomic_DNA"/>
</dbReference>
<dbReference type="OMA" id="IDCENTT"/>
<evidence type="ECO:0000256" key="1">
    <source>
        <dbReference type="ARBA" id="ARBA00004613"/>
    </source>
</evidence>
<feature type="signal peptide" evidence="6">
    <location>
        <begin position="1"/>
        <end position="22"/>
    </location>
</feature>
<dbReference type="PROSITE" id="PS51412">
    <property type="entry name" value="MACPF_2"/>
    <property type="match status" value="1"/>
</dbReference>
<evidence type="ECO:0000313" key="10">
    <source>
        <dbReference type="Proteomes" id="UP000076078"/>
    </source>
</evidence>
<dbReference type="GO" id="GO:0005576">
    <property type="term" value="C:extracellular region"/>
    <property type="evidence" value="ECO:0007669"/>
    <property type="project" value="UniProtKB-SubCell"/>
</dbReference>
<gene>
    <name evidence="9" type="ORF">DLAC_11228</name>
</gene>
<dbReference type="InterPro" id="IPR020864">
    <property type="entry name" value="MACPF"/>
</dbReference>
<keyword evidence="2" id="KW-0964">Secreted</keyword>
<keyword evidence="10" id="KW-1185">Reference proteome</keyword>
<dbReference type="OrthoDB" id="21110at2759"/>
<protein>
    <recommendedName>
        <fullName evidence="11">MACPF domain-containing protein</fullName>
    </recommendedName>
</protein>
<dbReference type="InParanoid" id="A0A151Z3H6"/>
<evidence type="ECO:0000256" key="6">
    <source>
        <dbReference type="SAM" id="SignalP"/>
    </source>
</evidence>
<evidence type="ECO:0000259" key="8">
    <source>
        <dbReference type="PROSITE" id="PS51820"/>
    </source>
</evidence>
<dbReference type="GO" id="GO:0031640">
    <property type="term" value="P:killing of cells of another organism"/>
    <property type="evidence" value="ECO:0007669"/>
    <property type="project" value="UniProtKB-KW"/>
</dbReference>
<dbReference type="PANTHER" id="PTHR45742">
    <property type="entry name" value="COMPLEMENT COMPONENT C6"/>
    <property type="match status" value="1"/>
</dbReference>
<comment type="caution">
    <text evidence="9">The sequence shown here is derived from an EMBL/GenBank/DDBJ whole genome shotgun (WGS) entry which is preliminary data.</text>
</comment>
<feature type="compositionally biased region" description="Low complexity" evidence="5">
    <location>
        <begin position="283"/>
        <end position="292"/>
    </location>
</feature>
<dbReference type="PROSITE" id="PS51820">
    <property type="entry name" value="PA14"/>
    <property type="match status" value="1"/>
</dbReference>
<dbReference type="SMART" id="SM00457">
    <property type="entry name" value="MACPF"/>
    <property type="match status" value="1"/>
</dbReference>
<dbReference type="InterPro" id="IPR011050">
    <property type="entry name" value="Pectin_lyase_fold/virulence"/>
</dbReference>
<feature type="region of interest" description="Disordered" evidence="5">
    <location>
        <begin position="262"/>
        <end position="295"/>
    </location>
</feature>
<evidence type="ECO:0000256" key="5">
    <source>
        <dbReference type="SAM" id="MobiDB-lite"/>
    </source>
</evidence>
<evidence type="ECO:0000256" key="3">
    <source>
        <dbReference type="ARBA" id="ARBA00022852"/>
    </source>
</evidence>
<dbReference type="Pfam" id="PF01823">
    <property type="entry name" value="MACPF"/>
    <property type="match status" value="1"/>
</dbReference>
<dbReference type="PANTHER" id="PTHR45742:SF8">
    <property type="entry name" value="FLOCCULATION PROTEIN FLO11"/>
    <property type="match status" value="1"/>
</dbReference>
<dbReference type="Proteomes" id="UP000076078">
    <property type="component" value="Unassembled WGS sequence"/>
</dbReference>
<reference evidence="9 10" key="1">
    <citation type="submission" date="2015-12" db="EMBL/GenBank/DDBJ databases">
        <title>Dictyostelia acquired genes for synthesis and detection of signals that induce cell-type specialization by lateral gene transfer from prokaryotes.</title>
        <authorList>
            <person name="Gloeckner G."/>
            <person name="Schaap P."/>
        </authorList>
    </citation>
    <scope>NUCLEOTIDE SEQUENCE [LARGE SCALE GENOMIC DNA]</scope>
    <source>
        <strain evidence="9 10">TK</strain>
    </source>
</reference>
<sequence>MKIKDIFFILLNLYLFFTIVTSVSYTIDQTCTSNCGSTYSSIKDAVKVALNKNDWNTPVILLKPGVYKGFKNKEIYIDDSIEIKSTDGVAATTIIDCENTTFGFYLTNSKQVNFEGLTIRNCRGMYGGAMRIEDTNTVVKNIIFESNYGVYGGAIYASQKSLSVIGSTFKNNYAQKSGGALHLLSNTVKFSSASKFLCNTIGSASSKSRNEIYCDRSKISMDSTVQLTNAGFSCSRTCSISPTSGATWQSLCQNPSAMCNDTTTPTPSPTSTLTPTPTPTSTPGPGNGSNPGQSSCSIYASPNPNKIIVDGVCNPIYENCLNNPNDCKSCYFSGIYLKSYIGTSMTNLQLVYNSTTNGNIDNFMDSHTQDNTIVKGVMTSYIKVPHTGYFSVGVYGNNIGIKLTIDSITVVNSYYQQPVINSTDLVYLESGKIHKFHGELLSFETSKVRSLSISFKDSETKKNVYPFFYSQGVCGDGIYDPEEEETCPSDREQSTVLNGNPVDICTQTDPNLDFSNCYSLLTKVCPSRIVPKNHLSPGFFYTGNDMLGSLVSNQFIWHLPGSEHMSYGVDIISGNEGKAPIFYFSYCESTGNTLIEDVYRGRVYDIPRELMGKPLPVCKFSTNTSFTSSTTEMAKEMYDNSRQEYSFSAGGGIPIVQVEAKVAFTQEKSVSKASSLSKSGSSTFITTTLECSTSVVEMDDKYSFHPLFLQELSKVKNVNQMYKIVLKYGTHFYKRAVLGGKLKQVTTAQVDTSSEESKDSWKESSSRSFSASVSTPVFRASASYSSTIDTSVDSSKHQEMESESNRTTVITYGGALGSYGPTKAYETNSFEKWSSSVDLIPIPISYELFPIRDILNDEWLVKGTQTKLKKLWVDAETMYYERNVRTEEFNPDNNVYSLIIDFADSFNLQVLPLLTINYKFKNPITNDIESQQLKYLIPFEWTLNSGAKIQWTNDDTNPQYYSQKMIPLSVQSNRNNYTTRNDFSNIWTGTTYQPLGYKFDFLEQVRPNSPFVFHFTAPDFFNMATEQPTFIIENIQSTQVKELPIQLISWKNSQAVFLNYRGDVIISNSYKLIYYKQRQYNFNPTVSLISKEFGECMGSSSFGNICWYKNSFKDRLNCCIDSKGNGRTTDILGVSYLDKWATKDYVARGEDNEFHQWGSIIGQNTPVRGRTLYDINIKDEILFSSATRLVWAMKFNATTTWKTDVAVYHSVTSTTPIMSQFSTPSQYIYNANMRDDYYGPVVKLVPLATSGLSRAHFNFHNYRTNYTMDLNDFDSFDKNQYGNI</sequence>
<keyword evidence="4" id="KW-1015">Disulfide bond</keyword>
<feature type="compositionally biased region" description="Low complexity" evidence="5">
    <location>
        <begin position="262"/>
        <end position="275"/>
    </location>
</feature>
<organism evidence="9 10">
    <name type="scientific">Tieghemostelium lacteum</name>
    <name type="common">Slime mold</name>
    <name type="synonym">Dictyostelium lacteum</name>
    <dbReference type="NCBI Taxonomy" id="361077"/>
    <lineage>
        <taxon>Eukaryota</taxon>
        <taxon>Amoebozoa</taxon>
        <taxon>Evosea</taxon>
        <taxon>Eumycetozoa</taxon>
        <taxon>Dictyostelia</taxon>
        <taxon>Dictyosteliales</taxon>
        <taxon>Raperosteliaceae</taxon>
        <taxon>Tieghemostelium</taxon>
    </lineage>
</organism>
<evidence type="ECO:0000256" key="4">
    <source>
        <dbReference type="ARBA" id="ARBA00023157"/>
    </source>
</evidence>
<dbReference type="SUPFAM" id="SSF51126">
    <property type="entry name" value="Pectin lyase-like"/>
    <property type="match status" value="1"/>
</dbReference>
<proteinExistence type="predicted"/>
<feature type="chain" id="PRO_5007592778" description="MACPF domain-containing protein" evidence="6">
    <location>
        <begin position="23"/>
        <end position="1284"/>
    </location>
</feature>
<evidence type="ECO:0000259" key="7">
    <source>
        <dbReference type="PROSITE" id="PS51412"/>
    </source>
</evidence>
<feature type="domain" description="MACPF" evidence="7">
    <location>
        <begin position="548"/>
        <end position="886"/>
    </location>
</feature>
<accession>A0A151Z3H6</accession>
<keyword evidence="3" id="KW-0204">Cytolysis</keyword>
<feature type="domain" description="PA14" evidence="8">
    <location>
        <begin position="330"/>
        <end position="469"/>
    </location>
</feature>
<evidence type="ECO:0008006" key="11">
    <source>
        <dbReference type="Google" id="ProtNLM"/>
    </source>
</evidence>
<evidence type="ECO:0000313" key="9">
    <source>
        <dbReference type="EMBL" id="KYQ88510.1"/>
    </source>
</evidence>